<dbReference type="PANTHER" id="PTHR36337:SF1">
    <property type="entry name" value="OBSCURIN-LIKE PROTEIN"/>
    <property type="match status" value="1"/>
</dbReference>
<accession>A0A2J8A4A7</accession>
<dbReference type="OrthoDB" id="551733at2759"/>
<evidence type="ECO:0000256" key="1">
    <source>
        <dbReference type="SAM" id="MobiDB-lite"/>
    </source>
</evidence>
<dbReference type="EMBL" id="PGGS01000185">
    <property type="protein sequence ID" value="PNH07338.1"/>
    <property type="molecule type" value="Genomic_DNA"/>
</dbReference>
<gene>
    <name evidence="2" type="ORF">TSOC_006205</name>
</gene>
<dbReference type="AlphaFoldDB" id="A0A2J8A4A7"/>
<evidence type="ECO:0000313" key="2">
    <source>
        <dbReference type="EMBL" id="PNH07338.1"/>
    </source>
</evidence>
<reference evidence="2 3" key="1">
    <citation type="journal article" date="2017" name="Mol. Biol. Evol.">
        <title>The 4-celled Tetrabaena socialis nuclear genome reveals the essential components for genetic control of cell number at the origin of multicellularity in the volvocine lineage.</title>
        <authorList>
            <person name="Featherston J."/>
            <person name="Arakaki Y."/>
            <person name="Hanschen E.R."/>
            <person name="Ferris P.J."/>
            <person name="Michod R.E."/>
            <person name="Olson B.J.S.C."/>
            <person name="Nozaki H."/>
            <person name="Durand P.M."/>
        </authorList>
    </citation>
    <scope>NUCLEOTIDE SEQUENCE [LARGE SCALE GENOMIC DNA]</scope>
    <source>
        <strain evidence="2 3">NIES-571</strain>
    </source>
</reference>
<dbReference type="PANTHER" id="PTHR36337">
    <property type="entry name" value="OBSCURIN-LIKE PROTEIN"/>
    <property type="match status" value="1"/>
</dbReference>
<name>A0A2J8A4A7_9CHLO</name>
<proteinExistence type="predicted"/>
<feature type="region of interest" description="Disordered" evidence="1">
    <location>
        <begin position="285"/>
        <end position="315"/>
    </location>
</feature>
<dbReference type="Proteomes" id="UP000236333">
    <property type="component" value="Unassembled WGS sequence"/>
</dbReference>
<sequence>MHPGPWAENLTWLSGLGAGLGGSGVGLLVAPNAMTDLCAAACLVLEGLAAEGDARSFMALLASLLAAVSDAIADFAATIVAAATGGGLLAARATGGSVRMAAAAQESAAAALAALQASCRQLGAACTRAAASTAAATVAVTARPTAAAGSCPAVSATASPSVLVAAADMVRGAAAAVASSAAAGSSGSYCTPAVPPGSEMWAAAAGPSAAAAPGGSEDLPSPVTDPRITLAVLAAAAGGLLEGCAAAAALQPPQLRPPLLRWLRPAGDRLAAVCLDAAAAATSTSGPAQRTLGSLDPQFESSRRPHPGPDPDPPMFPRTLLRLAVGYCWARMKLGPGLPGLLDLPGVADRMVAAAAAAAGPPEAGVSEIGMAGVQGAEGWHPSRGALGMLLCGSLGVGRVLAMAAAGANPAAAAELLDCQVRGPLFADMQLLARGALEGARPGAAAAEAGVGAAGALQLLCSVAPVAARLHAMYGGVADDGRGGRAWLAALPAAAAGALRDLLDRTFVVIVSVVAAAYDAVAAAHNSATAAAGFQENLPAAPCHGWGYDGGGRAVSASMAAERQAAAAVSALGVLADLQFIGLPLRAHGELVARLSAAVSSSAEQAAAPLLELLPCYAPLAAAYGNGGAAVSVSRLAFLLPLAASCVPHAPDISAAAAAVLPYIFLLLKGAPSEAVCQTAHAVWAALLAALCEEGVEAGDGVAVGGVGGGGAAMIPCDGRHQQQQHAGVELAASMVPYYVVRTCQPPCTEAEVELIERGLRQCTKSLPLAHPAKSWCLRRLAQQLAEWAHESKAAIAAAGALQTMPSAGLHGPSPLSSPAAAAPLLPLSTSQLGAAGVPTEAVLRLVRRAAAALGLLTAEADFPLIPDALAALDELMEAPPLADASCRAAVLQQLHDTWLRSDDYARKPLLEEWLRRAVATALPAAGVRQGEGAGVLSRLSVRLG</sequence>
<comment type="caution">
    <text evidence="2">The sequence shown here is derived from an EMBL/GenBank/DDBJ whole genome shotgun (WGS) entry which is preliminary data.</text>
</comment>
<keyword evidence="3" id="KW-1185">Reference proteome</keyword>
<evidence type="ECO:0000313" key="3">
    <source>
        <dbReference type="Proteomes" id="UP000236333"/>
    </source>
</evidence>
<organism evidence="2 3">
    <name type="scientific">Tetrabaena socialis</name>
    <dbReference type="NCBI Taxonomy" id="47790"/>
    <lineage>
        <taxon>Eukaryota</taxon>
        <taxon>Viridiplantae</taxon>
        <taxon>Chlorophyta</taxon>
        <taxon>core chlorophytes</taxon>
        <taxon>Chlorophyceae</taxon>
        <taxon>CS clade</taxon>
        <taxon>Chlamydomonadales</taxon>
        <taxon>Tetrabaenaceae</taxon>
        <taxon>Tetrabaena</taxon>
    </lineage>
</organism>
<protein>
    <submittedName>
        <fullName evidence="2">Uncharacterized protein</fullName>
    </submittedName>
</protein>